<protein>
    <recommendedName>
        <fullName evidence="10">Cysteine/serine-rich nuclear protein N-terminal domain-containing protein</fullName>
    </recommendedName>
</protein>
<keyword evidence="12" id="KW-1185">Reference proteome</keyword>
<feature type="compositionally biased region" description="Acidic residues" evidence="9">
    <location>
        <begin position="339"/>
        <end position="365"/>
    </location>
</feature>
<proteinExistence type="inferred from homology"/>
<dbReference type="InterPro" id="IPR031972">
    <property type="entry name" value="CSRNP_N"/>
</dbReference>
<feature type="compositionally biased region" description="Low complexity" evidence="9">
    <location>
        <begin position="31"/>
        <end position="46"/>
    </location>
</feature>
<evidence type="ECO:0000259" key="10">
    <source>
        <dbReference type="Pfam" id="PF16019"/>
    </source>
</evidence>
<evidence type="ECO:0000256" key="3">
    <source>
        <dbReference type="ARBA" id="ARBA00022703"/>
    </source>
</evidence>
<feature type="compositionally biased region" description="Polar residues" evidence="9">
    <location>
        <begin position="548"/>
        <end position="560"/>
    </location>
</feature>
<feature type="region of interest" description="Disordered" evidence="9">
    <location>
        <begin position="23"/>
        <end position="63"/>
    </location>
</feature>
<keyword evidence="4" id="KW-0805">Transcription regulation</keyword>
<dbReference type="Pfam" id="PF16019">
    <property type="entry name" value="CSRNP_N"/>
    <property type="match status" value="1"/>
</dbReference>
<feature type="compositionally biased region" description="Low complexity" evidence="9">
    <location>
        <begin position="366"/>
        <end position="376"/>
    </location>
</feature>
<evidence type="ECO:0000256" key="8">
    <source>
        <dbReference type="ARBA" id="ARBA00023242"/>
    </source>
</evidence>
<reference evidence="11 12" key="1">
    <citation type="submission" date="2020-02" db="EMBL/GenBank/DDBJ databases">
        <title>Esox lucius (northern pike) genome, fEsoLuc1, primary haplotype.</title>
        <authorList>
            <person name="Myers G."/>
            <person name="Karagic N."/>
            <person name="Meyer A."/>
            <person name="Pippel M."/>
            <person name="Reichard M."/>
            <person name="Winkler S."/>
            <person name="Tracey A."/>
            <person name="Sims Y."/>
            <person name="Howe K."/>
            <person name="Rhie A."/>
            <person name="Formenti G."/>
            <person name="Durbin R."/>
            <person name="Fedrigo O."/>
            <person name="Jarvis E.D."/>
        </authorList>
    </citation>
    <scope>NUCLEOTIDE SEQUENCE [LARGE SCALE GENOMIC DNA]</scope>
</reference>
<dbReference type="GO" id="GO:0005634">
    <property type="term" value="C:nucleus"/>
    <property type="evidence" value="ECO:0007669"/>
    <property type="project" value="UniProtKB-SubCell"/>
</dbReference>
<keyword evidence="7" id="KW-0804">Transcription</keyword>
<sequence>MSGILKRRFVEVDVGDVSPCLSLRGSDDEVSAGSDSGNGSDSVNPGPSTPLASSSISRREKRRRVRNVHFESVTVYYFGRRQGFTSVPTQGGSTLGMSTRHSWVKHYTLGEFAMEQERNHRDMLRDHLKEEKLNSIRLKLTKNGTVESDEAESLTLDDISEDDIDLDNTEVDEYFFLQPLTTRRRSALLRASGVRRIDVEEKHELRAIRVSREECGCDCRGLCHPATCACSLAGIKCQVDRMSFPCGCSRGGCSNTAGRIEFNPVRVRTHFLHTVMKLELEKNLEQQPQVVNGNGYRVDLPVDAPVQHAAQYPLTSDASPVPPAPIMHMLSAGSAEHLLEEEEEEEEEEDEDEEDEEEYEEEDDGSSLCSGLSDCSTHSLNTSDSEEEESDEEDWESTEEGGGPSNSHTDQAPLSSVLGYPDGQHPSPNCTNSYYHVPSSRSYRSPTTIPTRVPSEPPSALSALPPREKTTDGPVIGSQDGPATTSEPRVDNLRQAEGLYLGTNLYFPHNALEAHTCSSVLQQGNTAPSGETDKPHHKLPFRTDVNSDDVTLSLNSSAHSEVSDGTEAQQSSPLPVDEMDAPALESHPGVTA</sequence>
<dbReference type="GO" id="GO:0000981">
    <property type="term" value="F:DNA-binding transcription factor activity, RNA polymerase II-specific"/>
    <property type="evidence" value="ECO:0007669"/>
    <property type="project" value="TreeGrafter"/>
</dbReference>
<gene>
    <name evidence="11" type="primary">CSRNP3</name>
</gene>
<dbReference type="GeneTree" id="ENSGT00950000183072"/>
<dbReference type="PRINTS" id="PR02031">
    <property type="entry name" value="CYSSERRICHNP"/>
</dbReference>
<evidence type="ECO:0000256" key="9">
    <source>
        <dbReference type="SAM" id="MobiDB-lite"/>
    </source>
</evidence>
<evidence type="ECO:0000256" key="4">
    <source>
        <dbReference type="ARBA" id="ARBA00023015"/>
    </source>
</evidence>
<dbReference type="InterPro" id="IPR023260">
    <property type="entry name" value="Cys/Ser-rich_nuc_prot"/>
</dbReference>
<keyword evidence="5" id="KW-0238">DNA-binding</keyword>
<keyword evidence="3" id="KW-0053">Apoptosis</keyword>
<reference evidence="11" key="2">
    <citation type="submission" date="2025-08" db="UniProtKB">
        <authorList>
            <consortium name="Ensembl"/>
        </authorList>
    </citation>
    <scope>IDENTIFICATION</scope>
</reference>
<dbReference type="PANTHER" id="PTHR13580">
    <property type="entry name" value="TGF-BETA INDUCED APOPTOSIS PROTEIN"/>
    <property type="match status" value="1"/>
</dbReference>
<accession>A0AAY5L2I1</accession>
<dbReference type="GO" id="GO:0043565">
    <property type="term" value="F:sequence-specific DNA binding"/>
    <property type="evidence" value="ECO:0007669"/>
    <property type="project" value="TreeGrafter"/>
</dbReference>
<name>A0AAY5L2I1_ESOLU</name>
<feature type="compositionally biased region" description="Acidic residues" evidence="9">
    <location>
        <begin position="384"/>
        <end position="399"/>
    </location>
</feature>
<dbReference type="PANTHER" id="PTHR13580:SF13">
    <property type="entry name" value="CYSTEINE_SERINE-RICH NUCLEAR PROTEIN 3"/>
    <property type="match status" value="1"/>
</dbReference>
<feature type="region of interest" description="Disordered" evidence="9">
    <location>
        <begin position="522"/>
        <end position="592"/>
    </location>
</feature>
<evidence type="ECO:0000313" key="12">
    <source>
        <dbReference type="Proteomes" id="UP000265140"/>
    </source>
</evidence>
<organism evidence="11 12">
    <name type="scientific">Esox lucius</name>
    <name type="common">Northern pike</name>
    <dbReference type="NCBI Taxonomy" id="8010"/>
    <lineage>
        <taxon>Eukaryota</taxon>
        <taxon>Metazoa</taxon>
        <taxon>Chordata</taxon>
        <taxon>Craniata</taxon>
        <taxon>Vertebrata</taxon>
        <taxon>Euteleostomi</taxon>
        <taxon>Actinopterygii</taxon>
        <taxon>Neopterygii</taxon>
        <taxon>Teleostei</taxon>
        <taxon>Protacanthopterygii</taxon>
        <taxon>Esociformes</taxon>
        <taxon>Esocidae</taxon>
        <taxon>Esox</taxon>
    </lineage>
</organism>
<evidence type="ECO:0000256" key="7">
    <source>
        <dbReference type="ARBA" id="ARBA00023163"/>
    </source>
</evidence>
<dbReference type="Proteomes" id="UP000265140">
    <property type="component" value="Chromosome 22"/>
</dbReference>
<dbReference type="GO" id="GO:0006915">
    <property type="term" value="P:apoptotic process"/>
    <property type="evidence" value="ECO:0007669"/>
    <property type="project" value="UniProtKB-KW"/>
</dbReference>
<comment type="subcellular location">
    <subcellularLocation>
        <location evidence="1">Nucleus</location>
    </subcellularLocation>
</comment>
<keyword evidence="6" id="KW-0010">Activator</keyword>
<evidence type="ECO:0000256" key="5">
    <source>
        <dbReference type="ARBA" id="ARBA00023125"/>
    </source>
</evidence>
<dbReference type="Ensembl" id="ENSELUT00000110651.1">
    <property type="protein sequence ID" value="ENSELUP00000094760.1"/>
    <property type="gene ID" value="ENSELUG00000041073.1"/>
</dbReference>
<dbReference type="AlphaFoldDB" id="A0AAY5L2I1"/>
<evidence type="ECO:0000313" key="11">
    <source>
        <dbReference type="Ensembl" id="ENSELUP00000094760.1"/>
    </source>
</evidence>
<keyword evidence="8" id="KW-0539">Nucleus</keyword>
<evidence type="ECO:0000256" key="2">
    <source>
        <dbReference type="ARBA" id="ARBA00008548"/>
    </source>
</evidence>
<feature type="region of interest" description="Disordered" evidence="9">
    <location>
        <begin position="337"/>
        <end position="490"/>
    </location>
</feature>
<evidence type="ECO:0000256" key="1">
    <source>
        <dbReference type="ARBA" id="ARBA00004123"/>
    </source>
</evidence>
<feature type="compositionally biased region" description="Polar residues" evidence="9">
    <location>
        <begin position="405"/>
        <end position="414"/>
    </location>
</feature>
<feature type="domain" description="Cysteine/serine-rich nuclear protein N-terminal" evidence="10">
    <location>
        <begin position="65"/>
        <end position="282"/>
    </location>
</feature>
<evidence type="ECO:0000256" key="6">
    <source>
        <dbReference type="ARBA" id="ARBA00023159"/>
    </source>
</evidence>
<comment type="similarity">
    <text evidence="2">Belongs to the AXUD1 family.</text>
</comment>
<reference evidence="11" key="3">
    <citation type="submission" date="2025-09" db="UniProtKB">
        <authorList>
            <consortium name="Ensembl"/>
        </authorList>
    </citation>
    <scope>IDENTIFICATION</scope>
</reference>
<feature type="compositionally biased region" description="Polar residues" evidence="9">
    <location>
        <begin position="426"/>
        <end position="450"/>
    </location>
</feature>